<dbReference type="InterPro" id="IPR046341">
    <property type="entry name" value="SET_dom_sf"/>
</dbReference>
<dbReference type="CDD" id="cd20071">
    <property type="entry name" value="SET_SMYD"/>
    <property type="match status" value="1"/>
</dbReference>
<feature type="domain" description="SET" evidence="2">
    <location>
        <begin position="50"/>
        <end position="214"/>
    </location>
</feature>
<dbReference type="InterPro" id="IPR053185">
    <property type="entry name" value="SET_domain_protein"/>
</dbReference>
<gene>
    <name evidence="3" type="ORF">K470DRAFT_11198</name>
</gene>
<dbReference type="Proteomes" id="UP000799421">
    <property type="component" value="Unassembled WGS sequence"/>
</dbReference>
<keyword evidence="4" id="KW-1185">Reference proteome</keyword>
<evidence type="ECO:0000313" key="3">
    <source>
        <dbReference type="EMBL" id="KAF2862463.1"/>
    </source>
</evidence>
<dbReference type="Pfam" id="PF00856">
    <property type="entry name" value="SET"/>
    <property type="match status" value="1"/>
</dbReference>
<feature type="compositionally biased region" description="Low complexity" evidence="1">
    <location>
        <begin position="15"/>
        <end position="28"/>
    </location>
</feature>
<protein>
    <recommendedName>
        <fullName evidence="2">SET domain-containing protein</fullName>
    </recommendedName>
</protein>
<organism evidence="3 4">
    <name type="scientific">Piedraia hortae CBS 480.64</name>
    <dbReference type="NCBI Taxonomy" id="1314780"/>
    <lineage>
        <taxon>Eukaryota</taxon>
        <taxon>Fungi</taxon>
        <taxon>Dikarya</taxon>
        <taxon>Ascomycota</taxon>
        <taxon>Pezizomycotina</taxon>
        <taxon>Dothideomycetes</taxon>
        <taxon>Dothideomycetidae</taxon>
        <taxon>Capnodiales</taxon>
        <taxon>Piedraiaceae</taxon>
        <taxon>Piedraia</taxon>
    </lineage>
</organism>
<dbReference type="Gene3D" id="2.170.270.10">
    <property type="entry name" value="SET domain"/>
    <property type="match status" value="1"/>
</dbReference>
<dbReference type="OrthoDB" id="265717at2759"/>
<proteinExistence type="predicted"/>
<dbReference type="EMBL" id="MU005966">
    <property type="protein sequence ID" value="KAF2862463.1"/>
    <property type="molecule type" value="Genomic_DNA"/>
</dbReference>
<dbReference type="PANTHER" id="PTHR47332:SF4">
    <property type="entry name" value="SET DOMAIN-CONTAINING PROTEIN 5"/>
    <property type="match status" value="1"/>
</dbReference>
<evidence type="ECO:0000259" key="2">
    <source>
        <dbReference type="PROSITE" id="PS50280"/>
    </source>
</evidence>
<dbReference type="PROSITE" id="PS50280">
    <property type="entry name" value="SET"/>
    <property type="match status" value="1"/>
</dbReference>
<evidence type="ECO:0000313" key="4">
    <source>
        <dbReference type="Proteomes" id="UP000799421"/>
    </source>
</evidence>
<dbReference type="InterPro" id="IPR001214">
    <property type="entry name" value="SET_dom"/>
</dbReference>
<accession>A0A6A7C504</accession>
<evidence type="ECO:0000256" key="1">
    <source>
        <dbReference type="SAM" id="MobiDB-lite"/>
    </source>
</evidence>
<reference evidence="3" key="1">
    <citation type="journal article" date="2020" name="Stud. Mycol.">
        <title>101 Dothideomycetes genomes: a test case for predicting lifestyles and emergence of pathogens.</title>
        <authorList>
            <person name="Haridas S."/>
            <person name="Albert R."/>
            <person name="Binder M."/>
            <person name="Bloem J."/>
            <person name="Labutti K."/>
            <person name="Salamov A."/>
            <person name="Andreopoulos B."/>
            <person name="Baker S."/>
            <person name="Barry K."/>
            <person name="Bills G."/>
            <person name="Bluhm B."/>
            <person name="Cannon C."/>
            <person name="Castanera R."/>
            <person name="Culley D."/>
            <person name="Daum C."/>
            <person name="Ezra D."/>
            <person name="Gonzalez J."/>
            <person name="Henrissat B."/>
            <person name="Kuo A."/>
            <person name="Liang C."/>
            <person name="Lipzen A."/>
            <person name="Lutzoni F."/>
            <person name="Magnuson J."/>
            <person name="Mondo S."/>
            <person name="Nolan M."/>
            <person name="Ohm R."/>
            <person name="Pangilinan J."/>
            <person name="Park H.-J."/>
            <person name="Ramirez L."/>
            <person name="Alfaro M."/>
            <person name="Sun H."/>
            <person name="Tritt A."/>
            <person name="Yoshinaga Y."/>
            <person name="Zwiers L.-H."/>
            <person name="Turgeon B."/>
            <person name="Goodwin S."/>
            <person name="Spatafora J."/>
            <person name="Crous P."/>
            <person name="Grigoriev I."/>
        </authorList>
    </citation>
    <scope>NUCLEOTIDE SEQUENCE</scope>
    <source>
        <strain evidence="3">CBS 480.64</strain>
    </source>
</reference>
<sequence>MAFERSSSEDEPTATRVSSTSVGSNNGSQKTSSIGCNLNPLARDFSPSHKKVDSRISTELFETVNGVSGLFARVNIKRGTQILCEDPLMQIASEDQLPLVWNLYERLSKEKKASFDSLQSYHRTSMEYKTVSRLVLPFTNDELALAERNRVLATFGRNSFIACPPSLAVFEVAAHLTHSCVPNVHHSFNTALNKHTVYAIADIDAGEQLTTSFLGGEHICLSSAQRTEVLQQNYGITCACAACNDRTGVSDNRRQVMNTVAEELQAYHEGRTSVTATEAQGLALVFLGLLEVEGLTGMDMAVATRHISTIALDLENWNYALQYAAQEQEIESYCLGTTVGSPEGGGMTAAEWTDYVRCVVYNNGGVAELGGSVPSRNTLRKWKKRNAKAKARINALSACADQNGVQHETLHHQKANAKSKPKASVKQDSLWDEYDNAFPKMGAE</sequence>
<feature type="region of interest" description="Disordered" evidence="1">
    <location>
        <begin position="1"/>
        <end position="34"/>
    </location>
</feature>
<dbReference type="AlphaFoldDB" id="A0A6A7C504"/>
<dbReference type="SUPFAM" id="SSF82199">
    <property type="entry name" value="SET domain"/>
    <property type="match status" value="1"/>
</dbReference>
<name>A0A6A7C504_9PEZI</name>
<dbReference type="PANTHER" id="PTHR47332">
    <property type="entry name" value="SET DOMAIN-CONTAINING PROTEIN 5"/>
    <property type="match status" value="1"/>
</dbReference>